<dbReference type="Proteomes" id="UP001357452">
    <property type="component" value="Unassembled WGS sequence"/>
</dbReference>
<feature type="transmembrane region" description="Helical" evidence="1">
    <location>
        <begin position="191"/>
        <end position="213"/>
    </location>
</feature>
<organism evidence="3 4">
    <name type="scientific">Niabella digestorum</name>
    <dbReference type="NCBI Taxonomy" id="3117701"/>
    <lineage>
        <taxon>Bacteria</taxon>
        <taxon>Pseudomonadati</taxon>
        <taxon>Bacteroidota</taxon>
        <taxon>Chitinophagia</taxon>
        <taxon>Chitinophagales</taxon>
        <taxon>Chitinophagaceae</taxon>
        <taxon>Niabella</taxon>
    </lineage>
</organism>
<accession>A0ABU7RHA5</accession>
<dbReference type="InterPro" id="IPR025962">
    <property type="entry name" value="SdpI/YhfL"/>
</dbReference>
<feature type="transmembrane region" description="Helical" evidence="1">
    <location>
        <begin position="121"/>
        <end position="138"/>
    </location>
</feature>
<dbReference type="InterPro" id="IPR012867">
    <property type="entry name" value="DUF1648"/>
</dbReference>
<dbReference type="EMBL" id="JAZGLY010000004">
    <property type="protein sequence ID" value="MEE6187380.1"/>
    <property type="molecule type" value="Genomic_DNA"/>
</dbReference>
<protein>
    <submittedName>
        <fullName evidence="3">SdpI family protein</fullName>
    </submittedName>
</protein>
<sequence length="217" mass="24187">MKQLLKMLLWVVFMAPLIYLMNIWNELPERVPLHFDINGNADRYGSKTELAAIVGIMVVVSILTTLLIRNIHRIDPKKKYTADSLKKMKELSVIMAVFLSALAAAIIYSASNGTTLSTGKFIFIGVGLLFAILGNYMYNIKPNYFIGIRIATTLEDENNWKATHRLAAPLWLAGGVLIVLLALVLPLKPALYGMGIVFLLIIIVPIAYSIYLYKTGK</sequence>
<feature type="transmembrane region" description="Helical" evidence="1">
    <location>
        <begin position="166"/>
        <end position="185"/>
    </location>
</feature>
<evidence type="ECO:0000313" key="3">
    <source>
        <dbReference type="EMBL" id="MEE6187380.1"/>
    </source>
</evidence>
<feature type="transmembrane region" description="Helical" evidence="1">
    <location>
        <begin position="50"/>
        <end position="71"/>
    </location>
</feature>
<dbReference type="Pfam" id="PF13630">
    <property type="entry name" value="SdpI"/>
    <property type="match status" value="1"/>
</dbReference>
<keyword evidence="4" id="KW-1185">Reference proteome</keyword>
<dbReference type="Pfam" id="PF07853">
    <property type="entry name" value="DUF1648"/>
    <property type="match status" value="1"/>
</dbReference>
<keyword evidence="1" id="KW-1133">Transmembrane helix</keyword>
<dbReference type="PANTHER" id="PTHR37810:SF5">
    <property type="entry name" value="IMMUNITY PROTEIN SDPI"/>
    <property type="match status" value="1"/>
</dbReference>
<dbReference type="PIRSF" id="PIRSF038959">
    <property type="entry name" value="SdpI"/>
    <property type="match status" value="1"/>
</dbReference>
<evidence type="ECO:0000256" key="1">
    <source>
        <dbReference type="SAM" id="Phobius"/>
    </source>
</evidence>
<keyword evidence="1" id="KW-0472">Membrane</keyword>
<dbReference type="PANTHER" id="PTHR37810">
    <property type="entry name" value="IMMUNITY PROTEIN SDPI"/>
    <property type="match status" value="1"/>
</dbReference>
<proteinExistence type="predicted"/>
<dbReference type="RefSeq" id="WP_330974788.1">
    <property type="nucleotide sequence ID" value="NZ_JAZGLY010000004.1"/>
</dbReference>
<comment type="caution">
    <text evidence="3">The sequence shown here is derived from an EMBL/GenBank/DDBJ whole genome shotgun (WGS) entry which is preliminary data.</text>
</comment>
<feature type="transmembrane region" description="Helical" evidence="1">
    <location>
        <begin position="91"/>
        <end position="109"/>
    </location>
</feature>
<name>A0ABU7RHA5_9BACT</name>
<gene>
    <name evidence="3" type="ORF">V2H41_08850</name>
</gene>
<feature type="transmembrane region" description="Helical" evidence="1">
    <location>
        <begin position="7"/>
        <end position="24"/>
    </location>
</feature>
<evidence type="ECO:0000313" key="4">
    <source>
        <dbReference type="Proteomes" id="UP001357452"/>
    </source>
</evidence>
<evidence type="ECO:0000259" key="2">
    <source>
        <dbReference type="Pfam" id="PF07853"/>
    </source>
</evidence>
<reference evidence="3 4" key="1">
    <citation type="submission" date="2024-01" db="EMBL/GenBank/DDBJ databases">
        <title>Niabella digestum sp. nov., isolated from waste digestion system.</title>
        <authorList>
            <person name="Zhang L."/>
        </authorList>
    </citation>
    <scope>NUCLEOTIDE SEQUENCE [LARGE SCALE GENOMIC DNA]</scope>
    <source>
        <strain evidence="3 4">A18</strain>
    </source>
</reference>
<feature type="domain" description="DUF1648" evidence="2">
    <location>
        <begin position="12"/>
        <end position="57"/>
    </location>
</feature>
<dbReference type="InterPro" id="IPR026272">
    <property type="entry name" value="SdpI"/>
</dbReference>
<keyword evidence="1" id="KW-0812">Transmembrane</keyword>